<evidence type="ECO:0000256" key="2">
    <source>
        <dbReference type="ARBA" id="ARBA00004586"/>
    </source>
</evidence>
<evidence type="ECO:0000313" key="13">
    <source>
        <dbReference type="EMBL" id="KAF7822975.1"/>
    </source>
</evidence>
<comment type="catalytic activity">
    <reaction evidence="10">
        <text>an acyl-CoA + a 1,2-diacyl-sn-glycerol = a triacyl-sn-glycerol + CoA</text>
        <dbReference type="Rhea" id="RHEA:10868"/>
        <dbReference type="ChEBI" id="CHEBI:17815"/>
        <dbReference type="ChEBI" id="CHEBI:57287"/>
        <dbReference type="ChEBI" id="CHEBI:58342"/>
        <dbReference type="ChEBI" id="CHEBI:64615"/>
        <dbReference type="EC" id="2.3.1.20"/>
    </reaction>
</comment>
<comment type="caution">
    <text evidence="13">The sequence shown here is derived from an EMBL/GenBank/DDBJ whole genome shotgun (WGS) entry which is preliminary data.</text>
</comment>
<evidence type="ECO:0000259" key="12">
    <source>
        <dbReference type="Pfam" id="PF06974"/>
    </source>
</evidence>
<protein>
    <submittedName>
        <fullName evidence="13">O-acyltransferase WSD1-like</fullName>
    </submittedName>
</protein>
<organism evidence="13 14">
    <name type="scientific">Senna tora</name>
    <dbReference type="NCBI Taxonomy" id="362788"/>
    <lineage>
        <taxon>Eukaryota</taxon>
        <taxon>Viridiplantae</taxon>
        <taxon>Streptophyta</taxon>
        <taxon>Embryophyta</taxon>
        <taxon>Tracheophyta</taxon>
        <taxon>Spermatophyta</taxon>
        <taxon>Magnoliopsida</taxon>
        <taxon>eudicotyledons</taxon>
        <taxon>Gunneridae</taxon>
        <taxon>Pentapetalae</taxon>
        <taxon>rosids</taxon>
        <taxon>fabids</taxon>
        <taxon>Fabales</taxon>
        <taxon>Fabaceae</taxon>
        <taxon>Caesalpinioideae</taxon>
        <taxon>Cassia clade</taxon>
        <taxon>Senna</taxon>
    </lineage>
</organism>
<evidence type="ECO:0000256" key="3">
    <source>
        <dbReference type="ARBA" id="ARBA00004771"/>
    </source>
</evidence>
<dbReference type="Proteomes" id="UP000634136">
    <property type="component" value="Unassembled WGS sequence"/>
</dbReference>
<dbReference type="PANTHER" id="PTHR31650">
    <property type="entry name" value="O-ACYLTRANSFERASE (WSD1-LIKE) FAMILY PROTEIN"/>
    <property type="match status" value="1"/>
</dbReference>
<dbReference type="Pfam" id="PF03007">
    <property type="entry name" value="WS_DGAT_cat"/>
    <property type="match status" value="1"/>
</dbReference>
<evidence type="ECO:0000259" key="11">
    <source>
        <dbReference type="Pfam" id="PF03007"/>
    </source>
</evidence>
<evidence type="ECO:0000256" key="6">
    <source>
        <dbReference type="ARBA" id="ARBA00022824"/>
    </source>
</evidence>
<comment type="pathway">
    <text evidence="4">Lipid metabolism.</text>
</comment>
<dbReference type="OrthoDB" id="619536at2759"/>
<keyword evidence="6" id="KW-0256">Endoplasmic reticulum</keyword>
<evidence type="ECO:0000256" key="7">
    <source>
        <dbReference type="ARBA" id="ARBA00023315"/>
    </source>
</evidence>
<keyword evidence="5 13" id="KW-0808">Transferase</keyword>
<dbReference type="GO" id="GO:0047196">
    <property type="term" value="F:long-chain-alcohol O-fatty-acyltransferase activity"/>
    <property type="evidence" value="ECO:0007669"/>
    <property type="project" value="UniProtKB-EC"/>
</dbReference>
<name>A0A834TJK2_9FABA</name>
<proteinExistence type="inferred from homology"/>
<evidence type="ECO:0000256" key="9">
    <source>
        <dbReference type="ARBA" id="ARBA00047604"/>
    </source>
</evidence>
<gene>
    <name evidence="13" type="ORF">G2W53_021119</name>
</gene>
<comment type="similarity">
    <text evidence="8">In the N-terminal section; belongs to the long-chain O-acyltransferase family.</text>
</comment>
<dbReference type="InterPro" id="IPR045034">
    <property type="entry name" value="O-acyltransferase_WSD1-like"/>
</dbReference>
<keyword evidence="14" id="KW-1185">Reference proteome</keyword>
<evidence type="ECO:0000256" key="4">
    <source>
        <dbReference type="ARBA" id="ARBA00005189"/>
    </source>
</evidence>
<dbReference type="PANTHER" id="PTHR31650:SF34">
    <property type="entry name" value="O-ACYLTRANSFERASE WSD1-LIKE ISOFORM X1"/>
    <property type="match status" value="1"/>
</dbReference>
<evidence type="ECO:0000256" key="1">
    <source>
        <dbReference type="ARBA" id="ARBA00004162"/>
    </source>
</evidence>
<dbReference type="Pfam" id="PF06974">
    <property type="entry name" value="WS_DGAT_C"/>
    <property type="match status" value="1"/>
</dbReference>
<feature type="domain" description="O-acyltransferase WSD1 C-terminal" evidence="12">
    <location>
        <begin position="312"/>
        <end position="460"/>
    </location>
</feature>
<comment type="pathway">
    <text evidence="3">Glycerolipid metabolism; triacylglycerol biosynthesis.</text>
</comment>
<feature type="domain" description="O-acyltransferase WSD1-like N-terminal" evidence="11">
    <location>
        <begin position="67"/>
        <end position="257"/>
    </location>
</feature>
<evidence type="ECO:0000256" key="8">
    <source>
        <dbReference type="ARBA" id="ARBA00024360"/>
    </source>
</evidence>
<dbReference type="GO" id="GO:0005886">
    <property type="term" value="C:plasma membrane"/>
    <property type="evidence" value="ECO:0007669"/>
    <property type="project" value="UniProtKB-SubCell"/>
</dbReference>
<accession>A0A834TJK2</accession>
<evidence type="ECO:0000256" key="10">
    <source>
        <dbReference type="ARBA" id="ARBA00048109"/>
    </source>
</evidence>
<dbReference type="InterPro" id="IPR009721">
    <property type="entry name" value="O-acyltransferase_WSD1_C"/>
</dbReference>
<sequence length="466" mass="52296">MVRFEEESLTPASPTAQYLNSTALNVCVIAVLESQIPIDDSRAVPLLRTLFLPLNPRFSSIMIEDNRGNKQWKQVEVDIKEHIIVPTFPSDMSLESYDQYVEDYVSRIAGEHLPQNRPLWDLHIIKYPTTNSAGTFVFKLHHSLGDGYSLMGALLSCAQRVDDPSLPLTFPSSKKALKKDSIFRRFSQIVSPIFKSVPDFGWSVLKSTMMKDDETPIRSGDEQLKFRPRTISNVSFSVSTIKQVQQKLGHGVSVNDVLVGLIFLGIRLYMKEMESESSSKAESTALVLLNTRNVRAYKSVNEMVDTKGKTPWGNRFAFLHIPIPKLSDDDRKVISEPLEFVWEAKKMIERTRYSLAVPLTGMLLDVVNKLRGAEVAARYVHDTVKNSSASISNVVGPIEQVSVGNHPLKGLYFLHVGFPESLTITIMSYIENIRVAFGVESGFIDVHKFKSCIQKSLQIILKAASD</sequence>
<evidence type="ECO:0000256" key="5">
    <source>
        <dbReference type="ARBA" id="ARBA00022679"/>
    </source>
</evidence>
<dbReference type="InterPro" id="IPR004255">
    <property type="entry name" value="O-acyltransferase_WSD1_N"/>
</dbReference>
<comment type="subcellular location">
    <subcellularLocation>
        <location evidence="1">Cell membrane</location>
        <topology evidence="1">Single-pass membrane protein</topology>
    </subcellularLocation>
    <subcellularLocation>
        <location evidence="2">Endoplasmic reticulum membrane</location>
    </subcellularLocation>
</comment>
<dbReference type="GO" id="GO:0019432">
    <property type="term" value="P:triglyceride biosynthetic process"/>
    <property type="evidence" value="ECO:0007669"/>
    <property type="project" value="UniProtKB-UniPathway"/>
</dbReference>
<dbReference type="AlphaFoldDB" id="A0A834TJK2"/>
<dbReference type="GO" id="GO:0005789">
    <property type="term" value="C:endoplasmic reticulum membrane"/>
    <property type="evidence" value="ECO:0007669"/>
    <property type="project" value="UniProtKB-SubCell"/>
</dbReference>
<comment type="catalytic activity">
    <reaction evidence="9">
        <text>a long chain fatty alcohol + a fatty acyl-CoA = a long-chain alcohol wax ester + CoA</text>
        <dbReference type="Rhea" id="RHEA:38443"/>
        <dbReference type="ChEBI" id="CHEBI:17135"/>
        <dbReference type="ChEBI" id="CHEBI:57287"/>
        <dbReference type="ChEBI" id="CHEBI:77636"/>
        <dbReference type="ChEBI" id="CHEBI:235323"/>
        <dbReference type="EC" id="2.3.1.75"/>
    </reaction>
</comment>
<evidence type="ECO:0000313" key="14">
    <source>
        <dbReference type="Proteomes" id="UP000634136"/>
    </source>
</evidence>
<dbReference type="GO" id="GO:0004144">
    <property type="term" value="F:diacylglycerol O-acyltransferase activity"/>
    <property type="evidence" value="ECO:0007669"/>
    <property type="project" value="UniProtKB-EC"/>
</dbReference>
<dbReference type="EMBL" id="JAAIUW010000007">
    <property type="protein sequence ID" value="KAF7822975.1"/>
    <property type="molecule type" value="Genomic_DNA"/>
</dbReference>
<keyword evidence="7 13" id="KW-0012">Acyltransferase</keyword>
<reference evidence="13" key="1">
    <citation type="submission" date="2020-09" db="EMBL/GenBank/DDBJ databases">
        <title>Genome-Enabled Discovery of Anthraquinone Biosynthesis in Senna tora.</title>
        <authorList>
            <person name="Kang S.-H."/>
            <person name="Pandey R.P."/>
            <person name="Lee C.-M."/>
            <person name="Sim J.-S."/>
            <person name="Jeong J.-T."/>
            <person name="Choi B.-S."/>
            <person name="Jung M."/>
            <person name="Ginzburg D."/>
            <person name="Zhao K."/>
            <person name="Won S.Y."/>
            <person name="Oh T.-J."/>
            <person name="Yu Y."/>
            <person name="Kim N.-H."/>
            <person name="Lee O.R."/>
            <person name="Lee T.-H."/>
            <person name="Bashyal P."/>
            <person name="Kim T.-S."/>
            <person name="Lee W.-H."/>
            <person name="Kawkins C."/>
            <person name="Kim C.-K."/>
            <person name="Kim J.S."/>
            <person name="Ahn B.O."/>
            <person name="Rhee S.Y."/>
            <person name="Sohng J.K."/>
        </authorList>
    </citation>
    <scope>NUCLEOTIDE SEQUENCE</scope>
    <source>
        <tissue evidence="13">Leaf</tissue>
    </source>
</reference>
<dbReference type="UniPathway" id="UPA00282"/>